<dbReference type="SUPFAM" id="SSF48452">
    <property type="entry name" value="TPR-like"/>
    <property type="match status" value="1"/>
</dbReference>
<feature type="signal peptide" evidence="2">
    <location>
        <begin position="1"/>
        <end position="28"/>
    </location>
</feature>
<comment type="caution">
    <text evidence="3">The sequence shown here is derived from an EMBL/GenBank/DDBJ whole genome shotgun (WGS) entry which is preliminary data.</text>
</comment>
<organism evidence="3 4">
    <name type="scientific">Sphingomonas xinjiangensis</name>
    <dbReference type="NCBI Taxonomy" id="643568"/>
    <lineage>
        <taxon>Bacteria</taxon>
        <taxon>Pseudomonadati</taxon>
        <taxon>Pseudomonadota</taxon>
        <taxon>Alphaproteobacteria</taxon>
        <taxon>Sphingomonadales</taxon>
        <taxon>Sphingomonadaceae</taxon>
        <taxon>Sphingomonas</taxon>
    </lineage>
</organism>
<feature type="repeat" description="TPR" evidence="1">
    <location>
        <begin position="75"/>
        <end position="108"/>
    </location>
</feature>
<sequence length="397" mass="43020">MSRRQITEMSIALAIAAVVLPSSADAFARNAELRQSGQDLRNSALAEARAANGRGDYNAAILRLQRLQADYPRDAEVLRVLGSSYAYARRFEEAIATLRQAQALAPEDLDIRAALARAYAWSGNKAAAEAELTAVEARDPANADAAAIRVQLATPSDVVATGAPNVAYGRPGIYANQAVARVSLDRGAHSTWWNTTVGAFGTVLPGTTVSAEVEREDRSGTVDTRLTARADQRFTASLRGYLGLAATPHADFRERWSVRGGLEFDLLGPLTLLMDARHADYGDVQVTAIDPGFRFASRGLRSSATLQMINLWDEQGNHRSGWSGRIDTEAGDGLRFFFGGATYPETEAGITRQVRSAFLGTAVPLSERLSLRATGEYERRVDTYTRKSLSLGLQLRL</sequence>
<dbReference type="SMART" id="SM00028">
    <property type="entry name" value="TPR"/>
    <property type="match status" value="2"/>
</dbReference>
<dbReference type="Proteomes" id="UP000527143">
    <property type="component" value="Unassembled WGS sequence"/>
</dbReference>
<dbReference type="AlphaFoldDB" id="A0A840YJA5"/>
<evidence type="ECO:0000313" key="4">
    <source>
        <dbReference type="Proteomes" id="UP000527143"/>
    </source>
</evidence>
<keyword evidence="4" id="KW-1185">Reference proteome</keyword>
<proteinExistence type="predicted"/>
<dbReference type="NCBIfam" id="TIGR04390">
    <property type="entry name" value="OMP_YaiO_dom"/>
    <property type="match status" value="1"/>
</dbReference>
<dbReference type="Pfam" id="PF14559">
    <property type="entry name" value="TPR_19"/>
    <property type="match status" value="1"/>
</dbReference>
<evidence type="ECO:0000256" key="2">
    <source>
        <dbReference type="SAM" id="SignalP"/>
    </source>
</evidence>
<dbReference type="PROSITE" id="PS50005">
    <property type="entry name" value="TPR"/>
    <property type="match status" value="1"/>
</dbReference>
<keyword evidence="2" id="KW-0732">Signal</keyword>
<dbReference type="EMBL" id="JACIJF010000005">
    <property type="protein sequence ID" value="MBB5711038.1"/>
    <property type="molecule type" value="Genomic_DNA"/>
</dbReference>
<dbReference type="InterPro" id="IPR011990">
    <property type="entry name" value="TPR-like_helical_dom_sf"/>
</dbReference>
<dbReference type="RefSeq" id="WP_184087490.1">
    <property type="nucleotide sequence ID" value="NZ_JACIJF010000005.1"/>
</dbReference>
<dbReference type="Gene3D" id="1.25.40.10">
    <property type="entry name" value="Tetratricopeptide repeat domain"/>
    <property type="match status" value="1"/>
</dbReference>
<reference evidence="3 4" key="1">
    <citation type="submission" date="2020-08" db="EMBL/GenBank/DDBJ databases">
        <title>Genomic Encyclopedia of Type Strains, Phase IV (KMG-IV): sequencing the most valuable type-strain genomes for metagenomic binning, comparative biology and taxonomic classification.</title>
        <authorList>
            <person name="Goeker M."/>
        </authorList>
    </citation>
    <scope>NUCLEOTIDE SEQUENCE [LARGE SCALE GENOMIC DNA]</scope>
    <source>
        <strain evidence="3 4">DSM 26736</strain>
    </source>
</reference>
<gene>
    <name evidence="3" type="ORF">FHT02_002278</name>
</gene>
<keyword evidence="1" id="KW-0802">TPR repeat</keyword>
<protein>
    <submittedName>
        <fullName evidence="3">YaiO family outer membrane protein</fullName>
    </submittedName>
</protein>
<accession>A0A840YJA5</accession>
<dbReference type="InterPro" id="IPR030887">
    <property type="entry name" value="Beta-barrel_YaiO"/>
</dbReference>
<feature type="chain" id="PRO_5032608134" evidence="2">
    <location>
        <begin position="29"/>
        <end position="397"/>
    </location>
</feature>
<evidence type="ECO:0000313" key="3">
    <source>
        <dbReference type="EMBL" id="MBB5711038.1"/>
    </source>
</evidence>
<evidence type="ECO:0000256" key="1">
    <source>
        <dbReference type="PROSITE-ProRule" id="PRU00339"/>
    </source>
</evidence>
<dbReference type="InterPro" id="IPR019734">
    <property type="entry name" value="TPR_rpt"/>
</dbReference>
<name>A0A840YJA5_9SPHN</name>